<protein>
    <recommendedName>
        <fullName evidence="7">Biotin carboxyl carrier protein of acetyl-CoA carboxylase</fullName>
    </recommendedName>
</protein>
<dbReference type="PANTHER" id="PTHR47597">
    <property type="entry name" value="IS A MEMBER OF THE PF|00364 BIOTIN-REQUIRING ENZYMES FAMILY-RELATED"/>
    <property type="match status" value="1"/>
</dbReference>
<evidence type="ECO:0000313" key="10">
    <source>
        <dbReference type="EMBL" id="RMI43168.1"/>
    </source>
</evidence>
<keyword evidence="4 7" id="KW-0443">Lipid metabolism</keyword>
<comment type="pathway">
    <text evidence="1 7">Lipid metabolism; fatty acid biosynthesis.</text>
</comment>
<sequence length="153" mass="15904">MTNESAERRPLEEVCRGVTDLIAAAGGSLRRIAFRSGDAEVEMEWAAPEDGLAGTAPSAPRGPAPAPGTEGLVYVRAGMVGTFYVAPEPGGTPFVSEGDLVRPGQQVAILEVMKLLAPVEADRPGRVVEFLVKDGESVEYGTPLIALDPGSDG</sequence>
<keyword evidence="6 7" id="KW-0092">Biotin</keyword>
<evidence type="ECO:0000259" key="9">
    <source>
        <dbReference type="PROSITE" id="PS50968"/>
    </source>
</evidence>
<dbReference type="SUPFAM" id="SSF51230">
    <property type="entry name" value="Single hybrid motif"/>
    <property type="match status" value="1"/>
</dbReference>
<accession>A0A3M2M7T0</accession>
<evidence type="ECO:0000256" key="1">
    <source>
        <dbReference type="ARBA" id="ARBA00005194"/>
    </source>
</evidence>
<dbReference type="InterPro" id="IPR001249">
    <property type="entry name" value="AcCoA_biotinCC"/>
</dbReference>
<dbReference type="UniPathway" id="UPA00094"/>
<gene>
    <name evidence="10" type="ORF">EBO15_17180</name>
</gene>
<proteinExistence type="predicted"/>
<dbReference type="InterPro" id="IPR053217">
    <property type="entry name" value="ACC_Biotin_Carrier"/>
</dbReference>
<evidence type="ECO:0000256" key="2">
    <source>
        <dbReference type="ARBA" id="ARBA00022516"/>
    </source>
</evidence>
<evidence type="ECO:0000256" key="3">
    <source>
        <dbReference type="ARBA" id="ARBA00022832"/>
    </source>
</evidence>
<keyword evidence="3 7" id="KW-0276">Fatty acid metabolism</keyword>
<dbReference type="Gene3D" id="2.40.50.100">
    <property type="match status" value="1"/>
</dbReference>
<feature type="region of interest" description="Disordered" evidence="8">
    <location>
        <begin position="47"/>
        <end position="68"/>
    </location>
</feature>
<dbReference type="PRINTS" id="PR01071">
    <property type="entry name" value="ACOABIOTINCC"/>
</dbReference>
<dbReference type="Proteomes" id="UP000282674">
    <property type="component" value="Unassembled WGS sequence"/>
</dbReference>
<evidence type="ECO:0000256" key="7">
    <source>
        <dbReference type="RuleBase" id="RU364072"/>
    </source>
</evidence>
<evidence type="ECO:0000256" key="8">
    <source>
        <dbReference type="SAM" id="MobiDB-lite"/>
    </source>
</evidence>
<dbReference type="PANTHER" id="PTHR47597:SF1">
    <property type="entry name" value="IS A MEMBER OF THE PF|00364 BIOTIN-REQUIRING ENZYMES FAMILY-RELATED"/>
    <property type="match status" value="1"/>
</dbReference>
<dbReference type="CDD" id="cd06850">
    <property type="entry name" value="biotinyl_domain"/>
    <property type="match status" value="1"/>
</dbReference>
<dbReference type="InterPro" id="IPR011053">
    <property type="entry name" value="Single_hybrid_motif"/>
</dbReference>
<keyword evidence="11" id="KW-1185">Reference proteome</keyword>
<dbReference type="GO" id="GO:0003989">
    <property type="term" value="F:acetyl-CoA carboxylase activity"/>
    <property type="evidence" value="ECO:0007669"/>
    <property type="project" value="InterPro"/>
</dbReference>
<dbReference type="InterPro" id="IPR001882">
    <property type="entry name" value="Biotin_BS"/>
</dbReference>
<organism evidence="10 11">
    <name type="scientific">Actinomadura harenae</name>
    <dbReference type="NCBI Taxonomy" id="2483351"/>
    <lineage>
        <taxon>Bacteria</taxon>
        <taxon>Bacillati</taxon>
        <taxon>Actinomycetota</taxon>
        <taxon>Actinomycetes</taxon>
        <taxon>Streptosporangiales</taxon>
        <taxon>Thermomonosporaceae</taxon>
        <taxon>Actinomadura</taxon>
    </lineage>
</organism>
<evidence type="ECO:0000256" key="6">
    <source>
        <dbReference type="ARBA" id="ARBA00023267"/>
    </source>
</evidence>
<dbReference type="PROSITE" id="PS50968">
    <property type="entry name" value="BIOTINYL_LIPOYL"/>
    <property type="match status" value="1"/>
</dbReference>
<comment type="function">
    <text evidence="7">This protein is a component of the acetyl coenzyme A carboxylase complex; first, biotin carboxylase catalyzes the carboxylation of the carrier protein and then the transcarboxylase transfers the carboxyl group to form malonyl-CoA.</text>
</comment>
<dbReference type="AlphaFoldDB" id="A0A3M2M7T0"/>
<evidence type="ECO:0000256" key="4">
    <source>
        <dbReference type="ARBA" id="ARBA00023098"/>
    </source>
</evidence>
<evidence type="ECO:0000256" key="5">
    <source>
        <dbReference type="ARBA" id="ARBA00023160"/>
    </source>
</evidence>
<dbReference type="Pfam" id="PF00364">
    <property type="entry name" value="Biotin_lipoyl"/>
    <property type="match status" value="1"/>
</dbReference>
<dbReference type="GO" id="GO:0006633">
    <property type="term" value="P:fatty acid biosynthetic process"/>
    <property type="evidence" value="ECO:0007669"/>
    <property type="project" value="UniProtKB-UniPathway"/>
</dbReference>
<dbReference type="PROSITE" id="PS00188">
    <property type="entry name" value="BIOTIN"/>
    <property type="match status" value="1"/>
</dbReference>
<name>A0A3M2M7T0_9ACTN</name>
<reference evidence="10 11" key="1">
    <citation type="submission" date="2018-10" db="EMBL/GenBank/DDBJ databases">
        <title>Isolation from soil.</title>
        <authorList>
            <person name="Hu J."/>
        </authorList>
    </citation>
    <scope>NUCLEOTIDE SEQUENCE [LARGE SCALE GENOMIC DNA]</scope>
    <source>
        <strain evidence="10 11">NEAU-Ht49</strain>
    </source>
</reference>
<dbReference type="OrthoDB" id="9811735at2"/>
<dbReference type="RefSeq" id="WP_122195399.1">
    <property type="nucleotide sequence ID" value="NZ_JBHSKC010000013.1"/>
</dbReference>
<keyword evidence="5 7" id="KW-0275">Fatty acid biosynthesis</keyword>
<comment type="caution">
    <text evidence="10">The sequence shown here is derived from an EMBL/GenBank/DDBJ whole genome shotgun (WGS) entry which is preliminary data.</text>
</comment>
<dbReference type="EMBL" id="RFFG01000027">
    <property type="protein sequence ID" value="RMI43168.1"/>
    <property type="molecule type" value="Genomic_DNA"/>
</dbReference>
<keyword evidence="2 7" id="KW-0444">Lipid biosynthesis</keyword>
<dbReference type="InterPro" id="IPR000089">
    <property type="entry name" value="Biotin_lipoyl"/>
</dbReference>
<evidence type="ECO:0000313" key="11">
    <source>
        <dbReference type="Proteomes" id="UP000282674"/>
    </source>
</evidence>
<dbReference type="GO" id="GO:0009317">
    <property type="term" value="C:acetyl-CoA carboxylase complex"/>
    <property type="evidence" value="ECO:0007669"/>
    <property type="project" value="InterPro"/>
</dbReference>
<feature type="domain" description="Lipoyl-binding" evidence="9">
    <location>
        <begin position="67"/>
        <end position="148"/>
    </location>
</feature>